<dbReference type="RefSeq" id="XP_003172463.1">
    <property type="nucleotide sequence ID" value="XM_003172415.1"/>
</dbReference>
<organism evidence="2">
    <name type="scientific">Arthroderma gypseum (strain ATCC MYA-4604 / CBS 118893)</name>
    <name type="common">Microsporum gypseum</name>
    <dbReference type="NCBI Taxonomy" id="535722"/>
    <lineage>
        <taxon>Eukaryota</taxon>
        <taxon>Fungi</taxon>
        <taxon>Dikarya</taxon>
        <taxon>Ascomycota</taxon>
        <taxon>Pezizomycotina</taxon>
        <taxon>Eurotiomycetes</taxon>
        <taxon>Eurotiomycetidae</taxon>
        <taxon>Onygenales</taxon>
        <taxon>Arthrodermataceae</taxon>
        <taxon>Nannizzia</taxon>
    </lineage>
</organism>
<dbReference type="eggNOG" id="ENOG502S9BE">
    <property type="taxonomic scope" value="Eukaryota"/>
</dbReference>
<dbReference type="AlphaFoldDB" id="E4UY89"/>
<protein>
    <submittedName>
        <fullName evidence="1">Uncharacterized protein</fullName>
    </submittedName>
</protein>
<keyword evidence="2" id="KW-1185">Reference proteome</keyword>
<dbReference type="GeneID" id="10027733"/>
<dbReference type="HOGENOM" id="CLU_478934_0_0_1"/>
<accession>E4UY89</accession>
<sequence length="638" mass="71789">MTSFAYYENEPDFSIHLGKTTCLLCRHVATSQSLTLDLHGKELGTLECSPSCVTCSIKPHEQPWMHKLCFDLLRASNKPNEPTLEDLRRFATVTKPMYKFLRRNDTDSASSREGLFSRHARPIVENTLRIELFERLPAEIQDIIYSYIGSCWYLIVLGESCRLIEELRSRHESPCKQLSLNKEVYISRIPYQGNFYISTISNEQPEPPLDGWSLECLNIPDGLNKIVVSTDHIGVRGIQFVVDGSAPPRSDGSPWYDFIDIPDSSQMLHVATEGLFVRGIRRAEDKEAQGTLPLWSCPTPPKLQPWNIYDDFGGHRLDYVNLDGEGVQGLVVCCCITTTMGLYAFSGLSKPFKEFVASMQQKANLRPTFWMYFPINDGELITAAWIRKMKGQFGAFAEPVLAIQTTLGRTATFGPYHRGSYHQTNEFFPLVKDGDGTISGFTHDGLDMQKAEASHFGVTCRESEDATLTSLKPAPPPAEIEGYTSPVPYSNGAGLDWYMTTATLSGLSRVRVCRDLDMPRHTCIGLLLYYEDGHVESLGQIRWDQDVSREVSMPIRIRRCKVDGNTFLVEVQGIDLTGGEGETDGGLDEELAEGWLDVPRTGTMVWRFHSWWKIISVYNDASLRSRSMVPTSYLNSTS</sequence>
<dbReference type="OrthoDB" id="5153231at2759"/>
<dbReference type="OMA" id="YFPINDG"/>
<evidence type="ECO:0000313" key="2">
    <source>
        <dbReference type="Proteomes" id="UP000002669"/>
    </source>
</evidence>
<reference evidence="2" key="1">
    <citation type="journal article" date="2012" name="MBio">
        <title>Comparative genome analysis of Trichophyton rubrum and related dermatophytes reveals candidate genes involved in infection.</title>
        <authorList>
            <person name="Martinez D.A."/>
            <person name="Oliver B.G."/>
            <person name="Graeser Y."/>
            <person name="Goldberg J.M."/>
            <person name="Li W."/>
            <person name="Martinez-Rossi N.M."/>
            <person name="Monod M."/>
            <person name="Shelest E."/>
            <person name="Barton R.C."/>
            <person name="Birch E."/>
            <person name="Brakhage A.A."/>
            <person name="Chen Z."/>
            <person name="Gurr S.J."/>
            <person name="Heiman D."/>
            <person name="Heitman J."/>
            <person name="Kosti I."/>
            <person name="Rossi A."/>
            <person name="Saif S."/>
            <person name="Samalova M."/>
            <person name="Saunders C.W."/>
            <person name="Shea T."/>
            <person name="Summerbell R.C."/>
            <person name="Xu J."/>
            <person name="Young S."/>
            <person name="Zeng Q."/>
            <person name="Birren B.W."/>
            <person name="Cuomo C.A."/>
            <person name="White T.C."/>
        </authorList>
    </citation>
    <scope>NUCLEOTIDE SEQUENCE [LARGE SCALE GENOMIC DNA]</scope>
    <source>
        <strain evidence="2">ATCC MYA-4604 / CBS 118893</strain>
    </source>
</reference>
<dbReference type="InParanoid" id="E4UY89"/>
<proteinExistence type="predicted"/>
<dbReference type="STRING" id="535722.E4UY89"/>
<evidence type="ECO:0000313" key="1">
    <source>
        <dbReference type="EMBL" id="EFR02052.1"/>
    </source>
</evidence>
<name>E4UY89_ARTGP</name>
<dbReference type="EMBL" id="DS989825">
    <property type="protein sequence ID" value="EFR02052.1"/>
    <property type="molecule type" value="Genomic_DNA"/>
</dbReference>
<dbReference type="VEuPathDB" id="FungiDB:MGYG_05055"/>
<gene>
    <name evidence="1" type="ORF">MGYG_05055</name>
</gene>
<dbReference type="Proteomes" id="UP000002669">
    <property type="component" value="Unassembled WGS sequence"/>
</dbReference>